<dbReference type="InterPro" id="IPR025965">
    <property type="entry name" value="FlgD/Vpr_Ig-like"/>
</dbReference>
<name>A0ABV6YJ52_UNCEI</name>
<dbReference type="NCBIfam" id="TIGR04183">
    <property type="entry name" value="Por_Secre_tail"/>
    <property type="match status" value="1"/>
</dbReference>
<dbReference type="Proteomes" id="UP001593833">
    <property type="component" value="Unassembled WGS sequence"/>
</dbReference>
<sequence>MRTRHALLGPLWTIAAILLIAGPASGLRIMTYNILNYSSGRTDEFRMILEQTDPDLVFVQEILSQTAVNTFLSDVLEYVNPGEWAAGDFVNGYDTDNGIFYRPARVQYLGHYVIGTALRDIDEWTLRPVGYTHESANMRVYVVHLKASQGSDNVAKRLAEVQAMRTRMETFSSGQNYMVVGDFNIYTSSESAYAYMLSTGGGMAGVVEDPIDTPGSWHNSATYAAIHTQSPRTLQFGGGANGGMDDRFDMMLTSPSLRDATGWEILPWTYTNFGNDGQHFNIALIDPPDNGVVSQEMAQALHDASDHLPVFADFSLPSILVTADALDIGSVIVGGSGATDLSVENGAVDPADDLDYTFAAPAGFNAPAGGFALEPDDGVALHTITMSTSVAGWKSGDLTLTTDAPDAFSHNVALTGTVLNHAVPSTESDAVVTTAPVNFGVHGIGGFDAQAAVVYNQGCGALQALLDVYAAELTGDARFAIIGGFEPATIGVSPETWSVAFDDVGASNGVYSATLVFSTRDQQDLSGASDLGDITFDLTATVSSGASVNDGALTLAGFGRIAPNPFATRATIEFGSTTAGPLKLQIYDLSGRLVRTLVDARSAAGVFEASWNGRDGHDRALPTGIYYARLSTPGIKQTRMIIRCQ</sequence>
<dbReference type="Gene3D" id="3.60.10.10">
    <property type="entry name" value="Endonuclease/exonuclease/phosphatase"/>
    <property type="match status" value="1"/>
</dbReference>
<evidence type="ECO:0000259" key="1">
    <source>
        <dbReference type="Pfam" id="PF03372"/>
    </source>
</evidence>
<dbReference type="InterPro" id="IPR005135">
    <property type="entry name" value="Endo/exonuclease/phosphatase"/>
</dbReference>
<keyword evidence="4" id="KW-1185">Reference proteome</keyword>
<dbReference type="SUPFAM" id="SSF56219">
    <property type="entry name" value="DNase I-like"/>
    <property type="match status" value="1"/>
</dbReference>
<dbReference type="EMBL" id="JBHPKH010000013">
    <property type="protein sequence ID" value="MFC1572367.1"/>
    <property type="molecule type" value="Genomic_DNA"/>
</dbReference>
<organism evidence="3 4">
    <name type="scientific">Eiseniibacteriota bacterium</name>
    <dbReference type="NCBI Taxonomy" id="2212470"/>
    <lineage>
        <taxon>Bacteria</taxon>
        <taxon>Candidatus Eiseniibacteriota</taxon>
    </lineage>
</organism>
<gene>
    <name evidence="3" type="ORF">ACFL6M_02100</name>
</gene>
<dbReference type="Gene3D" id="2.60.40.4070">
    <property type="match status" value="1"/>
</dbReference>
<feature type="domain" description="FlgD/Vpr Ig-like" evidence="2">
    <location>
        <begin position="576"/>
        <end position="631"/>
    </location>
</feature>
<dbReference type="InterPro" id="IPR036691">
    <property type="entry name" value="Endo/exonu/phosph_ase_sf"/>
</dbReference>
<comment type="caution">
    <text evidence="3">The sequence shown here is derived from an EMBL/GenBank/DDBJ whole genome shotgun (WGS) entry which is preliminary data.</text>
</comment>
<evidence type="ECO:0000313" key="4">
    <source>
        <dbReference type="Proteomes" id="UP001593833"/>
    </source>
</evidence>
<proteinExistence type="predicted"/>
<evidence type="ECO:0000313" key="3">
    <source>
        <dbReference type="EMBL" id="MFC1572367.1"/>
    </source>
</evidence>
<evidence type="ECO:0000259" key="2">
    <source>
        <dbReference type="Pfam" id="PF13860"/>
    </source>
</evidence>
<protein>
    <submittedName>
        <fullName evidence="3">FlgD immunoglobulin-like domain containing protein</fullName>
    </submittedName>
</protein>
<dbReference type="InterPro" id="IPR026444">
    <property type="entry name" value="Secre_tail"/>
</dbReference>
<reference evidence="3 4" key="1">
    <citation type="submission" date="2024-09" db="EMBL/GenBank/DDBJ databases">
        <authorList>
            <person name="D'Angelo T."/>
        </authorList>
    </citation>
    <scope>NUCLEOTIDE SEQUENCE [LARGE SCALE GENOMIC DNA]</scope>
    <source>
        <strain evidence="3">SAG AM-320-E07</strain>
    </source>
</reference>
<dbReference type="Pfam" id="PF03372">
    <property type="entry name" value="Exo_endo_phos"/>
    <property type="match status" value="1"/>
</dbReference>
<feature type="domain" description="Endonuclease/exonuclease/phosphatase" evidence="1">
    <location>
        <begin position="30"/>
        <end position="191"/>
    </location>
</feature>
<dbReference type="Pfam" id="PF13860">
    <property type="entry name" value="FlgD_ig"/>
    <property type="match status" value="1"/>
</dbReference>
<accession>A0ABV6YJ52</accession>